<accession>A0A1L9UH31</accession>
<dbReference type="EMBL" id="KV878685">
    <property type="protein sequence ID" value="OJJ70987.1"/>
    <property type="molecule type" value="Genomic_DNA"/>
</dbReference>
<evidence type="ECO:0000313" key="1">
    <source>
        <dbReference type="EMBL" id="OJJ70987.1"/>
    </source>
</evidence>
<name>A0A1L9UH31_ASPBC</name>
<dbReference type="RefSeq" id="XP_067478235.1">
    <property type="nucleotide sequence ID" value="XM_067625078.1"/>
</dbReference>
<dbReference type="GeneID" id="93577566"/>
<gene>
    <name evidence="1" type="ORF">ASPBRDRAFT_43885</name>
</gene>
<protein>
    <submittedName>
        <fullName evidence="1">Uncharacterized protein</fullName>
    </submittedName>
</protein>
<evidence type="ECO:0000313" key="2">
    <source>
        <dbReference type="Proteomes" id="UP000184499"/>
    </source>
</evidence>
<keyword evidence="2" id="KW-1185">Reference proteome</keyword>
<proteinExistence type="predicted"/>
<reference evidence="2" key="1">
    <citation type="journal article" date="2017" name="Genome Biol.">
        <title>Comparative genomics reveals high biological diversity and specific adaptations in the industrially and medically important fungal genus Aspergillus.</title>
        <authorList>
            <person name="de Vries R.P."/>
            <person name="Riley R."/>
            <person name="Wiebenga A."/>
            <person name="Aguilar-Osorio G."/>
            <person name="Amillis S."/>
            <person name="Uchima C.A."/>
            <person name="Anderluh G."/>
            <person name="Asadollahi M."/>
            <person name="Askin M."/>
            <person name="Barry K."/>
            <person name="Battaglia E."/>
            <person name="Bayram O."/>
            <person name="Benocci T."/>
            <person name="Braus-Stromeyer S.A."/>
            <person name="Caldana C."/>
            <person name="Canovas D."/>
            <person name="Cerqueira G.C."/>
            <person name="Chen F."/>
            <person name="Chen W."/>
            <person name="Choi C."/>
            <person name="Clum A."/>
            <person name="Dos Santos R.A."/>
            <person name="Damasio A.R."/>
            <person name="Diallinas G."/>
            <person name="Emri T."/>
            <person name="Fekete E."/>
            <person name="Flipphi M."/>
            <person name="Freyberg S."/>
            <person name="Gallo A."/>
            <person name="Gournas C."/>
            <person name="Habgood R."/>
            <person name="Hainaut M."/>
            <person name="Harispe M.L."/>
            <person name="Henrissat B."/>
            <person name="Hilden K.S."/>
            <person name="Hope R."/>
            <person name="Hossain A."/>
            <person name="Karabika E."/>
            <person name="Karaffa L."/>
            <person name="Karanyi Z."/>
            <person name="Krasevec N."/>
            <person name="Kuo A."/>
            <person name="Kusch H."/>
            <person name="LaButti K."/>
            <person name="Lagendijk E.L."/>
            <person name="Lapidus A."/>
            <person name="Levasseur A."/>
            <person name="Lindquist E."/>
            <person name="Lipzen A."/>
            <person name="Logrieco A.F."/>
            <person name="MacCabe A."/>
            <person name="Maekelae M.R."/>
            <person name="Malavazi I."/>
            <person name="Melin P."/>
            <person name="Meyer V."/>
            <person name="Mielnichuk N."/>
            <person name="Miskei M."/>
            <person name="Molnar A.P."/>
            <person name="Mule G."/>
            <person name="Ngan C.Y."/>
            <person name="Orejas M."/>
            <person name="Orosz E."/>
            <person name="Ouedraogo J.P."/>
            <person name="Overkamp K.M."/>
            <person name="Park H.-S."/>
            <person name="Perrone G."/>
            <person name="Piumi F."/>
            <person name="Punt P.J."/>
            <person name="Ram A.F."/>
            <person name="Ramon A."/>
            <person name="Rauscher S."/>
            <person name="Record E."/>
            <person name="Riano-Pachon D.M."/>
            <person name="Robert V."/>
            <person name="Roehrig J."/>
            <person name="Ruller R."/>
            <person name="Salamov A."/>
            <person name="Salih N.S."/>
            <person name="Samson R.A."/>
            <person name="Sandor E."/>
            <person name="Sanguinetti M."/>
            <person name="Schuetze T."/>
            <person name="Sepcic K."/>
            <person name="Shelest E."/>
            <person name="Sherlock G."/>
            <person name="Sophianopoulou V."/>
            <person name="Squina F.M."/>
            <person name="Sun H."/>
            <person name="Susca A."/>
            <person name="Todd R.B."/>
            <person name="Tsang A."/>
            <person name="Unkles S.E."/>
            <person name="van de Wiele N."/>
            <person name="van Rossen-Uffink D."/>
            <person name="Oliveira J.V."/>
            <person name="Vesth T.C."/>
            <person name="Visser J."/>
            <person name="Yu J.-H."/>
            <person name="Zhou M."/>
            <person name="Andersen M.R."/>
            <person name="Archer D.B."/>
            <person name="Baker S.E."/>
            <person name="Benoit I."/>
            <person name="Brakhage A.A."/>
            <person name="Braus G.H."/>
            <person name="Fischer R."/>
            <person name="Frisvad J.C."/>
            <person name="Goldman G.H."/>
            <person name="Houbraken J."/>
            <person name="Oakley B."/>
            <person name="Pocsi I."/>
            <person name="Scazzocchio C."/>
            <person name="Seiboth B."/>
            <person name="vanKuyk P.A."/>
            <person name="Wortman J."/>
            <person name="Dyer P.S."/>
            <person name="Grigoriev I.V."/>
        </authorList>
    </citation>
    <scope>NUCLEOTIDE SEQUENCE [LARGE SCALE GENOMIC DNA]</scope>
    <source>
        <strain evidence="2">CBS 101740 / IMI 381727 / IBT 21946</strain>
    </source>
</reference>
<dbReference type="VEuPathDB" id="FungiDB:ASPBRDRAFT_43885"/>
<dbReference type="Proteomes" id="UP000184499">
    <property type="component" value="Unassembled WGS sequence"/>
</dbReference>
<sequence>MPFRDSFMILIVEVPLPRCPGGGVAGSGLVQAFGTVVASLLQTGQGCTAKVQLTSHSVVVVTISIRPSYPKSTLPPLPRDRASMSNLTRFRVHSCPYWIGYAG</sequence>
<organism evidence="1 2">
    <name type="scientific">Aspergillus brasiliensis (strain CBS 101740 / IMI 381727 / IBT 21946)</name>
    <dbReference type="NCBI Taxonomy" id="767769"/>
    <lineage>
        <taxon>Eukaryota</taxon>
        <taxon>Fungi</taxon>
        <taxon>Dikarya</taxon>
        <taxon>Ascomycota</taxon>
        <taxon>Pezizomycotina</taxon>
        <taxon>Eurotiomycetes</taxon>
        <taxon>Eurotiomycetidae</taxon>
        <taxon>Eurotiales</taxon>
        <taxon>Aspergillaceae</taxon>
        <taxon>Aspergillus</taxon>
        <taxon>Aspergillus subgen. Circumdati</taxon>
    </lineage>
</organism>
<dbReference type="AlphaFoldDB" id="A0A1L9UH31"/>